<accession>A0A4S8LDT7</accession>
<keyword evidence="3" id="KW-1185">Reference proteome</keyword>
<feature type="compositionally biased region" description="Basic and acidic residues" evidence="1">
    <location>
        <begin position="192"/>
        <end position="203"/>
    </location>
</feature>
<feature type="compositionally biased region" description="Basic and acidic residues" evidence="1">
    <location>
        <begin position="829"/>
        <end position="849"/>
    </location>
</feature>
<feature type="compositionally biased region" description="Basic and acidic residues" evidence="1">
    <location>
        <begin position="147"/>
        <end position="185"/>
    </location>
</feature>
<feature type="compositionally biased region" description="Basic residues" evidence="1">
    <location>
        <begin position="819"/>
        <end position="828"/>
    </location>
</feature>
<reference evidence="2 3" key="1">
    <citation type="journal article" date="2019" name="Nat. Ecol. Evol.">
        <title>Megaphylogeny resolves global patterns of mushroom evolution.</title>
        <authorList>
            <person name="Varga T."/>
            <person name="Krizsan K."/>
            <person name="Foldi C."/>
            <person name="Dima B."/>
            <person name="Sanchez-Garcia M."/>
            <person name="Sanchez-Ramirez S."/>
            <person name="Szollosi G.J."/>
            <person name="Szarkandi J.G."/>
            <person name="Papp V."/>
            <person name="Albert L."/>
            <person name="Andreopoulos W."/>
            <person name="Angelini C."/>
            <person name="Antonin V."/>
            <person name="Barry K.W."/>
            <person name="Bougher N.L."/>
            <person name="Buchanan P."/>
            <person name="Buyck B."/>
            <person name="Bense V."/>
            <person name="Catcheside P."/>
            <person name="Chovatia M."/>
            <person name="Cooper J."/>
            <person name="Damon W."/>
            <person name="Desjardin D."/>
            <person name="Finy P."/>
            <person name="Geml J."/>
            <person name="Haridas S."/>
            <person name="Hughes K."/>
            <person name="Justo A."/>
            <person name="Karasinski D."/>
            <person name="Kautmanova I."/>
            <person name="Kiss B."/>
            <person name="Kocsube S."/>
            <person name="Kotiranta H."/>
            <person name="LaButti K.M."/>
            <person name="Lechner B.E."/>
            <person name="Liimatainen K."/>
            <person name="Lipzen A."/>
            <person name="Lukacs Z."/>
            <person name="Mihaltcheva S."/>
            <person name="Morgado L.N."/>
            <person name="Niskanen T."/>
            <person name="Noordeloos M.E."/>
            <person name="Ohm R.A."/>
            <person name="Ortiz-Santana B."/>
            <person name="Ovrebo C."/>
            <person name="Racz N."/>
            <person name="Riley R."/>
            <person name="Savchenko A."/>
            <person name="Shiryaev A."/>
            <person name="Soop K."/>
            <person name="Spirin V."/>
            <person name="Szebenyi C."/>
            <person name="Tomsovsky M."/>
            <person name="Tulloss R.E."/>
            <person name="Uehling J."/>
            <person name="Grigoriev I.V."/>
            <person name="Vagvolgyi C."/>
            <person name="Papp T."/>
            <person name="Martin F.M."/>
            <person name="Miettinen O."/>
            <person name="Hibbett D.S."/>
            <person name="Nagy L.G."/>
        </authorList>
    </citation>
    <scope>NUCLEOTIDE SEQUENCE [LARGE SCALE GENOMIC DNA]</scope>
    <source>
        <strain evidence="2 3">CBS 962.96</strain>
    </source>
</reference>
<sequence length="1063" mass="117429">MTERLQSTVSPCAACWRKPGSDRLKLSGLRSTNPGLPGKGKKVKTLKKQTKIQKGDLTPTPAVVVTTAESKTCALILKGKDRSKSERRNPVVRTCAPALAAQLSALTSESGTATTAVTTMADGVEGEEGVEAPEGADDKVEDDYDDRELTSRPKAVLEPDRAFDRDRLVSEAEADGHRDEADKFEAVVNPRDTAENQEDRDSALEEDGSDEADLVEMLQNAKLIERLDQTSGSVEGSVTDFLSNVKDDTLFQKLRLPSQSKPATDSVPSATVVPHLRTLKQLNLPRHVRRVEKLRYDELKKEGVGQGMHPFDRFKAITKQIIAELRETDPEKLAEYETYVAQHQEGKISEEMTEDERLKSAVKFYDLFAGKLSGGYAMNVWSVLVWRDKDGEPVFDLRQTRGWSLGTLEQRKRLQSLLLEMLDHQFSPEGQGMGLAEVDRTTPLPPPLPENLGGEKRDILEKAIRNWLYKVAVWQGGGLKQKSIPWLEMTKSDGPGPGHVFANHAECLPKGQALRPIDKMTLPFLRDWYQILLTLQREKRAPVVFVDSMLVESESSAGSGDSLVKRGNLDVDDLSDTDGEFDLDVNNNMDVDVNDDHAQPFLDKLLPLDPRFLDDATDKTSVTAGFLAGGLATSQAFPIDPFADASTNAGTSGTAGNNAETWPNDLFHQELPGWDFFEPKDFADSSLWDPDRLRNGSMVNSMAGMPDSRTDAEAQLPTLPRTWNYTTDKPESAVGAGTRGPEDSQLPFPSWDGVAHTNQAQGSLENDQTGGPSARAASSTLSDLTPPPPDDDFPTTPMSGRSRKRGPPTRISPGSPTKRASKASKRMKKALDARATEDNPVKTRSRTRDAPQPYPSQKTSQRASMFTWQCLEPLESIARESYLDKKYTDLPPDVVTDFKGAVTAVHELDEFLKAVDPQTFSIPEYSQAPPIINQWARGCNRGSFLRVGQKFWTENGETIDTWLAGLKFGKVDEMTDEEILGEIWFKPNGQGLSHVLWALRASLKGRKLKKESGRMPEFILATLNGIQKVVQRIRASEMILRKFKPTLTLSNGLGEKEGSSSVQ</sequence>
<feature type="compositionally biased region" description="Acidic residues" evidence="1">
    <location>
        <begin position="124"/>
        <end position="146"/>
    </location>
</feature>
<proteinExistence type="predicted"/>
<organism evidence="2 3">
    <name type="scientific">Dendrothele bispora (strain CBS 962.96)</name>
    <dbReference type="NCBI Taxonomy" id="1314807"/>
    <lineage>
        <taxon>Eukaryota</taxon>
        <taxon>Fungi</taxon>
        <taxon>Dikarya</taxon>
        <taxon>Basidiomycota</taxon>
        <taxon>Agaricomycotina</taxon>
        <taxon>Agaricomycetes</taxon>
        <taxon>Agaricomycetidae</taxon>
        <taxon>Agaricales</taxon>
        <taxon>Agaricales incertae sedis</taxon>
        <taxon>Dendrothele</taxon>
    </lineage>
</organism>
<dbReference type="AlphaFoldDB" id="A0A4S8LDT7"/>
<evidence type="ECO:0000313" key="2">
    <source>
        <dbReference type="EMBL" id="THU86813.1"/>
    </source>
</evidence>
<protein>
    <submittedName>
        <fullName evidence="2">Uncharacterized protein</fullName>
    </submittedName>
</protein>
<dbReference type="Proteomes" id="UP000297245">
    <property type="component" value="Unassembled WGS sequence"/>
</dbReference>
<feature type="region of interest" description="Disordered" evidence="1">
    <location>
        <begin position="717"/>
        <end position="861"/>
    </location>
</feature>
<name>A0A4S8LDT7_DENBC</name>
<evidence type="ECO:0000256" key="1">
    <source>
        <dbReference type="SAM" id="MobiDB-lite"/>
    </source>
</evidence>
<dbReference type="EMBL" id="ML179479">
    <property type="protein sequence ID" value="THU86813.1"/>
    <property type="molecule type" value="Genomic_DNA"/>
</dbReference>
<evidence type="ECO:0000313" key="3">
    <source>
        <dbReference type="Proteomes" id="UP000297245"/>
    </source>
</evidence>
<feature type="region of interest" description="Disordered" evidence="1">
    <location>
        <begin position="121"/>
        <end position="211"/>
    </location>
</feature>
<gene>
    <name evidence="2" type="ORF">K435DRAFT_867910</name>
</gene>
<feature type="compositionally biased region" description="Polar residues" evidence="1">
    <location>
        <begin position="756"/>
        <end position="771"/>
    </location>
</feature>